<comment type="caution">
    <text evidence="8">The sequence shown here is derived from an EMBL/GenBank/DDBJ whole genome shotgun (WGS) entry which is preliminary data.</text>
</comment>
<feature type="region of interest" description="Disordered" evidence="6">
    <location>
        <begin position="1"/>
        <end position="40"/>
    </location>
</feature>
<dbReference type="InterPro" id="IPR011989">
    <property type="entry name" value="ARM-like"/>
</dbReference>
<dbReference type="AlphaFoldDB" id="A0AAV2RMD8"/>
<dbReference type="Gene3D" id="1.25.10.10">
    <property type="entry name" value="Leucine-rich Repeat Variant"/>
    <property type="match status" value="1"/>
</dbReference>
<evidence type="ECO:0000256" key="6">
    <source>
        <dbReference type="SAM" id="MobiDB-lite"/>
    </source>
</evidence>
<dbReference type="EMBL" id="CAXKWB010023863">
    <property type="protein sequence ID" value="CAL4125595.1"/>
    <property type="molecule type" value="Genomic_DNA"/>
</dbReference>
<feature type="non-terminal residue" evidence="8">
    <location>
        <position position="437"/>
    </location>
</feature>
<evidence type="ECO:0000259" key="7">
    <source>
        <dbReference type="SMART" id="SM01156"/>
    </source>
</evidence>
<dbReference type="PANTHER" id="PTHR14978:SF0">
    <property type="entry name" value="BETA-CATENIN-LIKE PROTEIN 1"/>
    <property type="match status" value="1"/>
</dbReference>
<accession>A0AAV2RMD8</accession>
<dbReference type="Pfam" id="PF08216">
    <property type="entry name" value="CTNNBL"/>
    <property type="match status" value="1"/>
</dbReference>
<dbReference type="Proteomes" id="UP001497623">
    <property type="component" value="Unassembled WGS sequence"/>
</dbReference>
<name>A0AAV2RMD8_MEGNR</name>
<organism evidence="8 9">
    <name type="scientific">Meganyctiphanes norvegica</name>
    <name type="common">Northern krill</name>
    <name type="synonym">Thysanopoda norvegica</name>
    <dbReference type="NCBI Taxonomy" id="48144"/>
    <lineage>
        <taxon>Eukaryota</taxon>
        <taxon>Metazoa</taxon>
        <taxon>Ecdysozoa</taxon>
        <taxon>Arthropoda</taxon>
        <taxon>Crustacea</taxon>
        <taxon>Multicrustacea</taxon>
        <taxon>Malacostraca</taxon>
        <taxon>Eumalacostraca</taxon>
        <taxon>Eucarida</taxon>
        <taxon>Euphausiacea</taxon>
        <taxon>Euphausiidae</taxon>
        <taxon>Meganyctiphanes</taxon>
    </lineage>
</organism>
<keyword evidence="5" id="KW-0539">Nucleus</keyword>
<feature type="domain" description="Beta-catenin-like protein 1 N-terminal" evidence="7">
    <location>
        <begin position="50"/>
        <end position="133"/>
    </location>
</feature>
<comment type="subcellular location">
    <subcellularLocation>
        <location evidence="1">Nucleus</location>
    </subcellularLocation>
</comment>
<evidence type="ECO:0000313" key="9">
    <source>
        <dbReference type="Proteomes" id="UP001497623"/>
    </source>
</evidence>
<evidence type="ECO:0000256" key="3">
    <source>
        <dbReference type="ARBA" id="ARBA00022737"/>
    </source>
</evidence>
<keyword evidence="2" id="KW-0597">Phosphoprotein</keyword>
<keyword evidence="4" id="KW-0175">Coiled coil</keyword>
<dbReference type="InterPro" id="IPR013180">
    <property type="entry name" value="CTNNBL1_N"/>
</dbReference>
<evidence type="ECO:0000256" key="5">
    <source>
        <dbReference type="ARBA" id="ARBA00023242"/>
    </source>
</evidence>
<evidence type="ECO:0000256" key="2">
    <source>
        <dbReference type="ARBA" id="ARBA00022553"/>
    </source>
</evidence>
<dbReference type="InterPro" id="IPR039678">
    <property type="entry name" value="CTNNBL1"/>
</dbReference>
<dbReference type="GO" id="GO:0005681">
    <property type="term" value="C:spliceosomal complex"/>
    <property type="evidence" value="ECO:0007669"/>
    <property type="project" value="TreeGrafter"/>
</dbReference>
<dbReference type="SMART" id="SM01156">
    <property type="entry name" value="DUF1716"/>
    <property type="match status" value="1"/>
</dbReference>
<evidence type="ECO:0000256" key="1">
    <source>
        <dbReference type="ARBA" id="ARBA00004123"/>
    </source>
</evidence>
<keyword evidence="9" id="KW-1185">Reference proteome</keyword>
<protein>
    <recommendedName>
        <fullName evidence="7">Beta-catenin-like protein 1 N-terminal domain-containing protein</fullName>
    </recommendedName>
</protein>
<dbReference type="PANTHER" id="PTHR14978">
    <property type="entry name" value="BETA-CATENIN-LIKE PROTEIN 1 NUCLEAR ASSOCIATED PROTEIN"/>
    <property type="match status" value="1"/>
</dbReference>
<sequence length="437" mass="49544">MALKRAGGNSAEDERTRISNKKRGGLGSQAPGIVVPEPETVMSAKTRQIVEEKMQQLDEAVSQSDLSGPIDESKLRKMLLSFEKRMLKNQELRIKFPDDPRKDAISEIYFDLADSVDPSPTLELVCQISRLVIELCQLRPLEIIYGHRRKNVVITFCDLLTESYSLGLSTQHDHLSYLLEILYFKKICRRAAFIHSLQNFGENQQNHSGGLNTVLSVLAENVELLVLVSHGAGVTLHLSYLLETLYCILIFYCSKSFEICLIASSVLPFKLRHNAKALLFLGILDGHFEMLIHKNTQYPILKLPNLIVIEQVKSQRMCKKPVEDLCQCKTSKGNTYQKLHLSCICINELRLQKTRYIRIICLKAPTSGATCNSKMVAVGRKKVYSWPIAPARKERSNVPQSGYEETYILHVTKLPPNCCRHFRTHILCSAVESNQEK</sequence>
<evidence type="ECO:0000256" key="4">
    <source>
        <dbReference type="ARBA" id="ARBA00023054"/>
    </source>
</evidence>
<proteinExistence type="predicted"/>
<reference evidence="8 9" key="1">
    <citation type="submission" date="2024-05" db="EMBL/GenBank/DDBJ databases">
        <authorList>
            <person name="Wallberg A."/>
        </authorList>
    </citation>
    <scope>NUCLEOTIDE SEQUENCE [LARGE SCALE GENOMIC DNA]</scope>
</reference>
<evidence type="ECO:0000313" key="8">
    <source>
        <dbReference type="EMBL" id="CAL4125595.1"/>
    </source>
</evidence>
<keyword evidence="3" id="KW-0677">Repeat</keyword>
<gene>
    <name evidence="8" type="ORF">MNOR_LOCUS25240</name>
</gene>